<dbReference type="EMBL" id="JBAKAZ010000079">
    <property type="protein sequence ID" value="MEL0630708.1"/>
    <property type="molecule type" value="Genomic_DNA"/>
</dbReference>
<dbReference type="InterPro" id="IPR003593">
    <property type="entry name" value="AAA+_ATPase"/>
</dbReference>
<evidence type="ECO:0000259" key="5">
    <source>
        <dbReference type="PROSITE" id="PS50893"/>
    </source>
</evidence>
<comment type="caution">
    <text evidence="6">The sequence shown here is derived from an EMBL/GenBank/DDBJ whole genome shotgun (WGS) entry which is preliminary data.</text>
</comment>
<dbReference type="SMART" id="SM00382">
    <property type="entry name" value="AAA"/>
    <property type="match status" value="1"/>
</dbReference>
<evidence type="ECO:0000256" key="1">
    <source>
        <dbReference type="ARBA" id="ARBA00005417"/>
    </source>
</evidence>
<reference evidence="6 7" key="1">
    <citation type="submission" date="2024-02" db="EMBL/GenBank/DDBJ databases">
        <title>Bacteria isolated from the canopy kelp, Nereocystis luetkeana.</title>
        <authorList>
            <person name="Pfister C.A."/>
            <person name="Younker I.T."/>
            <person name="Light S.H."/>
        </authorList>
    </citation>
    <scope>NUCLEOTIDE SEQUENCE [LARGE SCALE GENOMIC DNA]</scope>
    <source>
        <strain evidence="6 7">TI.1.05</strain>
    </source>
</reference>
<proteinExistence type="inferred from homology"/>
<evidence type="ECO:0000256" key="3">
    <source>
        <dbReference type="ARBA" id="ARBA00022741"/>
    </source>
</evidence>
<evidence type="ECO:0000313" key="6">
    <source>
        <dbReference type="EMBL" id="MEL0630708.1"/>
    </source>
</evidence>
<dbReference type="InterPro" id="IPR017911">
    <property type="entry name" value="MacB-like_ATP-bd"/>
</dbReference>
<dbReference type="SUPFAM" id="SSF52540">
    <property type="entry name" value="P-loop containing nucleoside triphosphate hydrolases"/>
    <property type="match status" value="1"/>
</dbReference>
<keyword evidence="7" id="KW-1185">Reference proteome</keyword>
<organism evidence="6 7">
    <name type="scientific">Psychromonas aquatilis</name>
    <dbReference type="NCBI Taxonomy" id="2005072"/>
    <lineage>
        <taxon>Bacteria</taxon>
        <taxon>Pseudomonadati</taxon>
        <taxon>Pseudomonadota</taxon>
        <taxon>Gammaproteobacteria</taxon>
        <taxon>Alteromonadales</taxon>
        <taxon>Psychromonadaceae</taxon>
        <taxon>Psychromonas</taxon>
    </lineage>
</organism>
<sequence length="231" mass="25479">MINLSNLRFAWQKEAIIDISSLNVKKGQHLFIQGPSGSGKSTLLNLLGGVLTPQSGDIEILGQQLDELSASQKDSFRANHIGFIFQQFNLIPYLSVIDNITLPCTFSAPRKAKALKRSGSLEKEATRLLAALGLDDADLLKRSVNELSVGQQQRVAAARAMLGSPEIIIADEPTSALDNDHRQAFIKILFEECQKEEITLIFVSHDSTLKDNFTHQVNLQDINQVAIKETL</sequence>
<comment type="similarity">
    <text evidence="1">Belongs to the ABC transporter superfamily.</text>
</comment>
<evidence type="ECO:0000256" key="2">
    <source>
        <dbReference type="ARBA" id="ARBA00022448"/>
    </source>
</evidence>
<feature type="domain" description="ABC transporter" evidence="5">
    <location>
        <begin position="2"/>
        <end position="231"/>
    </location>
</feature>
<keyword evidence="2" id="KW-0813">Transport</keyword>
<evidence type="ECO:0000256" key="4">
    <source>
        <dbReference type="ARBA" id="ARBA00022840"/>
    </source>
</evidence>
<dbReference type="Proteomes" id="UP001369082">
    <property type="component" value="Unassembled WGS sequence"/>
</dbReference>
<dbReference type="RefSeq" id="WP_341598835.1">
    <property type="nucleotide sequence ID" value="NZ_JBAKAZ010000079.1"/>
</dbReference>
<dbReference type="Gene3D" id="3.40.50.300">
    <property type="entry name" value="P-loop containing nucleotide triphosphate hydrolases"/>
    <property type="match status" value="1"/>
</dbReference>
<evidence type="ECO:0000313" key="7">
    <source>
        <dbReference type="Proteomes" id="UP001369082"/>
    </source>
</evidence>
<keyword evidence="3" id="KW-0547">Nucleotide-binding</keyword>
<dbReference type="PROSITE" id="PS50893">
    <property type="entry name" value="ABC_TRANSPORTER_2"/>
    <property type="match status" value="1"/>
</dbReference>
<dbReference type="PANTHER" id="PTHR42798:SF6">
    <property type="entry name" value="CELL DIVISION ATP-BINDING PROTEIN FTSE"/>
    <property type="match status" value="1"/>
</dbReference>
<name>A0ABU9GTR6_9GAMM</name>
<keyword evidence="4 6" id="KW-0067">ATP-binding</keyword>
<dbReference type="InterPro" id="IPR027417">
    <property type="entry name" value="P-loop_NTPase"/>
</dbReference>
<dbReference type="PANTHER" id="PTHR42798">
    <property type="entry name" value="LIPOPROTEIN-RELEASING SYSTEM ATP-BINDING PROTEIN LOLD"/>
    <property type="match status" value="1"/>
</dbReference>
<gene>
    <name evidence="6" type="ORF">V6256_13940</name>
</gene>
<dbReference type="CDD" id="cd03255">
    <property type="entry name" value="ABC_MJ0796_LolCDE_FtsE"/>
    <property type="match status" value="1"/>
</dbReference>
<dbReference type="InterPro" id="IPR003439">
    <property type="entry name" value="ABC_transporter-like_ATP-bd"/>
</dbReference>
<dbReference type="Pfam" id="PF00005">
    <property type="entry name" value="ABC_tran"/>
    <property type="match status" value="1"/>
</dbReference>
<accession>A0ABU9GTR6</accession>
<protein>
    <submittedName>
        <fullName evidence="6">ABC transporter ATP-binding protein</fullName>
    </submittedName>
</protein>
<dbReference type="GO" id="GO:0005524">
    <property type="term" value="F:ATP binding"/>
    <property type="evidence" value="ECO:0007669"/>
    <property type="project" value="UniProtKB-KW"/>
</dbReference>